<dbReference type="Proteomes" id="UP001501627">
    <property type="component" value="Unassembled WGS sequence"/>
</dbReference>
<keyword evidence="2" id="KW-1185">Reference proteome</keyword>
<protein>
    <submittedName>
        <fullName evidence="1">Uncharacterized protein</fullName>
    </submittedName>
</protein>
<accession>A0ABP7QZR7</accession>
<organism evidence="1 2">
    <name type="scientific">Comamonas faecalis</name>
    <dbReference type="NCBI Taxonomy" id="1387849"/>
    <lineage>
        <taxon>Bacteria</taxon>
        <taxon>Pseudomonadati</taxon>
        <taxon>Pseudomonadota</taxon>
        <taxon>Betaproteobacteria</taxon>
        <taxon>Burkholderiales</taxon>
        <taxon>Comamonadaceae</taxon>
        <taxon>Comamonas</taxon>
    </lineage>
</organism>
<comment type="caution">
    <text evidence="1">The sequence shown here is derived from an EMBL/GenBank/DDBJ whole genome shotgun (WGS) entry which is preliminary data.</text>
</comment>
<evidence type="ECO:0000313" key="1">
    <source>
        <dbReference type="EMBL" id="GAA3990504.1"/>
    </source>
</evidence>
<evidence type="ECO:0000313" key="2">
    <source>
        <dbReference type="Proteomes" id="UP001501627"/>
    </source>
</evidence>
<reference evidence="2" key="1">
    <citation type="journal article" date="2019" name="Int. J. Syst. Evol. Microbiol.">
        <title>The Global Catalogue of Microorganisms (GCM) 10K type strain sequencing project: providing services to taxonomists for standard genome sequencing and annotation.</title>
        <authorList>
            <consortium name="The Broad Institute Genomics Platform"/>
            <consortium name="The Broad Institute Genome Sequencing Center for Infectious Disease"/>
            <person name="Wu L."/>
            <person name="Ma J."/>
        </authorList>
    </citation>
    <scope>NUCLEOTIDE SEQUENCE [LARGE SCALE GENOMIC DNA]</scope>
    <source>
        <strain evidence="2">JCM 17561</strain>
    </source>
</reference>
<proteinExistence type="predicted"/>
<name>A0ABP7QZR7_9BURK</name>
<dbReference type="EMBL" id="BAABBP010000008">
    <property type="protein sequence ID" value="GAA3990504.1"/>
    <property type="molecule type" value="Genomic_DNA"/>
</dbReference>
<sequence length="87" mass="9852">MEAVGERQQTAQYDGAECVWQLSCGGRESKRFGFERHEVSFGEDLWDRRSKGFQELNSDATTGVLNVTPPISIRENAVVPAKKWSYI</sequence>
<gene>
    <name evidence="1" type="ORF">GCM10022279_12030</name>
</gene>